<reference evidence="2 3" key="1">
    <citation type="journal article" date="2019" name="Nat. Ecol. Evol.">
        <title>Megaphylogeny resolves global patterns of mushroom evolution.</title>
        <authorList>
            <person name="Varga T."/>
            <person name="Krizsan K."/>
            <person name="Foldi C."/>
            <person name="Dima B."/>
            <person name="Sanchez-Garcia M."/>
            <person name="Sanchez-Ramirez S."/>
            <person name="Szollosi G.J."/>
            <person name="Szarkandi J.G."/>
            <person name="Papp V."/>
            <person name="Albert L."/>
            <person name="Andreopoulos W."/>
            <person name="Angelini C."/>
            <person name="Antonin V."/>
            <person name="Barry K.W."/>
            <person name="Bougher N.L."/>
            <person name="Buchanan P."/>
            <person name="Buyck B."/>
            <person name="Bense V."/>
            <person name="Catcheside P."/>
            <person name="Chovatia M."/>
            <person name="Cooper J."/>
            <person name="Damon W."/>
            <person name="Desjardin D."/>
            <person name="Finy P."/>
            <person name="Geml J."/>
            <person name="Haridas S."/>
            <person name="Hughes K."/>
            <person name="Justo A."/>
            <person name="Karasinski D."/>
            <person name="Kautmanova I."/>
            <person name="Kiss B."/>
            <person name="Kocsube S."/>
            <person name="Kotiranta H."/>
            <person name="LaButti K.M."/>
            <person name="Lechner B.E."/>
            <person name="Liimatainen K."/>
            <person name="Lipzen A."/>
            <person name="Lukacs Z."/>
            <person name="Mihaltcheva S."/>
            <person name="Morgado L.N."/>
            <person name="Niskanen T."/>
            <person name="Noordeloos M.E."/>
            <person name="Ohm R.A."/>
            <person name="Ortiz-Santana B."/>
            <person name="Ovrebo C."/>
            <person name="Racz N."/>
            <person name="Riley R."/>
            <person name="Savchenko A."/>
            <person name="Shiryaev A."/>
            <person name="Soop K."/>
            <person name="Spirin V."/>
            <person name="Szebenyi C."/>
            <person name="Tomsovsky M."/>
            <person name="Tulloss R.E."/>
            <person name="Uehling J."/>
            <person name="Grigoriev I.V."/>
            <person name="Vagvolgyi C."/>
            <person name="Papp T."/>
            <person name="Martin F.M."/>
            <person name="Miettinen O."/>
            <person name="Hibbett D.S."/>
            <person name="Nagy L.G."/>
        </authorList>
    </citation>
    <scope>NUCLEOTIDE SEQUENCE [LARGE SCALE GENOMIC DNA]</scope>
    <source>
        <strain evidence="2 3">CBS 962.96</strain>
    </source>
</reference>
<accession>A0A4S8M714</accession>
<evidence type="ECO:0000256" key="1">
    <source>
        <dbReference type="SAM" id="MobiDB-lite"/>
    </source>
</evidence>
<dbReference type="EMBL" id="ML179152">
    <property type="protein sequence ID" value="THU97573.1"/>
    <property type="molecule type" value="Genomic_DNA"/>
</dbReference>
<keyword evidence="3" id="KW-1185">Reference proteome</keyword>
<feature type="compositionally biased region" description="Basic and acidic residues" evidence="1">
    <location>
        <begin position="45"/>
        <end position="59"/>
    </location>
</feature>
<proteinExistence type="predicted"/>
<dbReference type="AlphaFoldDB" id="A0A4S8M714"/>
<dbReference type="Proteomes" id="UP000297245">
    <property type="component" value="Unassembled WGS sequence"/>
</dbReference>
<protein>
    <submittedName>
        <fullName evidence="2">Uncharacterized protein</fullName>
    </submittedName>
</protein>
<evidence type="ECO:0000313" key="3">
    <source>
        <dbReference type="Proteomes" id="UP000297245"/>
    </source>
</evidence>
<feature type="region of interest" description="Disordered" evidence="1">
    <location>
        <begin position="119"/>
        <end position="143"/>
    </location>
</feature>
<sequence length="143" mass="15765">MATMDGGDESESAMDSVVTGRNAQIPIQRQFRSAGRVFNRMKTAVGEKKKVGDSNRQEVSDQMANRDVQQAGGLTPETPVSVPDRVPSRDNRTQNVLRHSDIGFRMMPLYSLSRAHKIRPTDGGRSGPMFEGAVEPPPEYSFV</sequence>
<evidence type="ECO:0000313" key="2">
    <source>
        <dbReference type="EMBL" id="THU97573.1"/>
    </source>
</evidence>
<feature type="compositionally biased region" description="Acidic residues" evidence="1">
    <location>
        <begin position="1"/>
        <end position="12"/>
    </location>
</feature>
<name>A0A4S8M714_DENBC</name>
<organism evidence="2 3">
    <name type="scientific">Dendrothele bispora (strain CBS 962.96)</name>
    <dbReference type="NCBI Taxonomy" id="1314807"/>
    <lineage>
        <taxon>Eukaryota</taxon>
        <taxon>Fungi</taxon>
        <taxon>Dikarya</taxon>
        <taxon>Basidiomycota</taxon>
        <taxon>Agaricomycotina</taxon>
        <taxon>Agaricomycetes</taxon>
        <taxon>Agaricomycetidae</taxon>
        <taxon>Agaricales</taxon>
        <taxon>Agaricales incertae sedis</taxon>
        <taxon>Dendrothele</taxon>
    </lineage>
</organism>
<feature type="region of interest" description="Disordered" evidence="1">
    <location>
        <begin position="45"/>
        <end position="94"/>
    </location>
</feature>
<feature type="region of interest" description="Disordered" evidence="1">
    <location>
        <begin position="1"/>
        <end position="21"/>
    </location>
</feature>
<gene>
    <name evidence="2" type="ORF">K435DRAFT_888044</name>
</gene>